<dbReference type="PANTHER" id="PTHR30349:SF64">
    <property type="entry name" value="PROPHAGE INTEGRASE INTD-RELATED"/>
    <property type="match status" value="1"/>
</dbReference>
<keyword evidence="3" id="KW-0233">DNA recombination</keyword>
<dbReference type="CDD" id="cd01189">
    <property type="entry name" value="INT_ICEBs1_C_like"/>
    <property type="match status" value="1"/>
</dbReference>
<dbReference type="InterPro" id="IPR010998">
    <property type="entry name" value="Integrase_recombinase_N"/>
</dbReference>
<accession>A0A918XHV1</accession>
<dbReference type="AlphaFoldDB" id="A0A918XHV1"/>
<dbReference type="InterPro" id="IPR013762">
    <property type="entry name" value="Integrase-like_cat_sf"/>
</dbReference>
<sequence length="468" mass="53096">MRGHVFRRCWCRDHQTGRPYRKGKCPRLRDHRHGGYWFRINVPPTGGRSRRQVQRGPFQTREQAEQQLAVTLAKTGVGGYAYGSTVTFAEYLNEEWLQGKPDLKATTKRSYEESRDLYLVPAWGHLKLAELVRSHFSQLVVELEKINQDEDEPSELLRRLIAARAYWQQAGDGRLHRRSNRPLSASRIKTIMAHAGSALSHAVKCGFLEHNPAERPNLPRVTKHRPLVWTGERVRLWEQTGQKPSPVMVWTVEQAREFLRFASHERLFAMYRLAMVRGPRRGELIGLQWSDVDLGNAVLLIRTASHGQNGGDDPKSEAGYRYIDLDAATVAALEEWRARQTREREAAGSLWEENDLVFTTELGRPLRPDGVTWRMTDLVHRSGLPPVTFHGLRHESATLSRAAGVEIEVISRTLGHAKPSFTSDYYGSVLPPMERDAAEVTAHYLDAGDGTRRDRTSEGVDTSGAEEA</sequence>
<dbReference type="PROSITE" id="PS51898">
    <property type="entry name" value="TYR_RECOMBINASE"/>
    <property type="match status" value="1"/>
</dbReference>
<dbReference type="PANTHER" id="PTHR30349">
    <property type="entry name" value="PHAGE INTEGRASE-RELATED"/>
    <property type="match status" value="1"/>
</dbReference>
<dbReference type="Pfam" id="PF00589">
    <property type="entry name" value="Phage_integrase"/>
    <property type="match status" value="1"/>
</dbReference>
<dbReference type="InterPro" id="IPR011010">
    <property type="entry name" value="DNA_brk_join_enz"/>
</dbReference>
<evidence type="ECO:0000256" key="4">
    <source>
        <dbReference type="SAM" id="MobiDB-lite"/>
    </source>
</evidence>
<comment type="similarity">
    <text evidence="1">Belongs to the 'phage' integrase family.</text>
</comment>
<evidence type="ECO:0000256" key="3">
    <source>
        <dbReference type="ARBA" id="ARBA00023172"/>
    </source>
</evidence>
<gene>
    <name evidence="6" type="ORF">GCM10007147_35930</name>
</gene>
<evidence type="ECO:0000313" key="7">
    <source>
        <dbReference type="Proteomes" id="UP000654947"/>
    </source>
</evidence>
<evidence type="ECO:0000256" key="1">
    <source>
        <dbReference type="ARBA" id="ARBA00008857"/>
    </source>
</evidence>
<evidence type="ECO:0000256" key="2">
    <source>
        <dbReference type="ARBA" id="ARBA00023125"/>
    </source>
</evidence>
<dbReference type="GO" id="GO:0006310">
    <property type="term" value="P:DNA recombination"/>
    <property type="evidence" value="ECO:0007669"/>
    <property type="project" value="UniProtKB-KW"/>
</dbReference>
<dbReference type="SUPFAM" id="SSF56349">
    <property type="entry name" value="DNA breaking-rejoining enzymes"/>
    <property type="match status" value="1"/>
</dbReference>
<proteinExistence type="inferred from homology"/>
<keyword evidence="2" id="KW-0238">DNA-binding</keyword>
<feature type="domain" description="Tyr recombinase" evidence="5">
    <location>
        <begin position="245"/>
        <end position="439"/>
    </location>
</feature>
<evidence type="ECO:0000259" key="5">
    <source>
        <dbReference type="PROSITE" id="PS51898"/>
    </source>
</evidence>
<comment type="caution">
    <text evidence="6">The sequence shown here is derived from an EMBL/GenBank/DDBJ whole genome shotgun (WGS) entry which is preliminary data.</text>
</comment>
<dbReference type="Gene3D" id="1.10.150.130">
    <property type="match status" value="1"/>
</dbReference>
<dbReference type="InterPro" id="IPR002104">
    <property type="entry name" value="Integrase_catalytic"/>
</dbReference>
<dbReference type="InterPro" id="IPR050090">
    <property type="entry name" value="Tyrosine_recombinase_XerCD"/>
</dbReference>
<name>A0A918XHV1_9ACTN</name>
<feature type="region of interest" description="Disordered" evidence="4">
    <location>
        <begin position="444"/>
        <end position="468"/>
    </location>
</feature>
<protein>
    <submittedName>
        <fullName evidence="6">Site-specific integrase</fullName>
    </submittedName>
</protein>
<dbReference type="Gene3D" id="1.10.443.10">
    <property type="entry name" value="Intergrase catalytic core"/>
    <property type="match status" value="1"/>
</dbReference>
<dbReference type="Proteomes" id="UP000654947">
    <property type="component" value="Unassembled WGS sequence"/>
</dbReference>
<organism evidence="6 7">
    <name type="scientific">Nocardiopsis kunsanensis</name>
    <dbReference type="NCBI Taxonomy" id="141693"/>
    <lineage>
        <taxon>Bacteria</taxon>
        <taxon>Bacillati</taxon>
        <taxon>Actinomycetota</taxon>
        <taxon>Actinomycetes</taxon>
        <taxon>Streptosporangiales</taxon>
        <taxon>Nocardiopsidaceae</taxon>
        <taxon>Nocardiopsis</taxon>
    </lineage>
</organism>
<reference evidence="6 7" key="1">
    <citation type="journal article" date="2014" name="Int. J. Syst. Evol. Microbiol.">
        <title>Complete genome sequence of Corynebacterium casei LMG S-19264T (=DSM 44701T), isolated from a smear-ripened cheese.</title>
        <authorList>
            <consortium name="US DOE Joint Genome Institute (JGI-PGF)"/>
            <person name="Walter F."/>
            <person name="Albersmeier A."/>
            <person name="Kalinowski J."/>
            <person name="Ruckert C."/>
        </authorList>
    </citation>
    <scope>NUCLEOTIDE SEQUENCE [LARGE SCALE GENOMIC DNA]</scope>
    <source>
        <strain evidence="6 7">KCTC 19473</strain>
    </source>
</reference>
<dbReference type="GO" id="GO:0003677">
    <property type="term" value="F:DNA binding"/>
    <property type="evidence" value="ECO:0007669"/>
    <property type="project" value="UniProtKB-KW"/>
</dbReference>
<dbReference type="GO" id="GO:0015074">
    <property type="term" value="P:DNA integration"/>
    <property type="evidence" value="ECO:0007669"/>
    <property type="project" value="InterPro"/>
</dbReference>
<feature type="compositionally biased region" description="Basic and acidic residues" evidence="4">
    <location>
        <begin position="449"/>
        <end position="458"/>
    </location>
</feature>
<evidence type="ECO:0000313" key="6">
    <source>
        <dbReference type="EMBL" id="GHD32382.1"/>
    </source>
</evidence>
<keyword evidence="7" id="KW-1185">Reference proteome</keyword>
<dbReference type="EMBL" id="BMXL01000023">
    <property type="protein sequence ID" value="GHD32382.1"/>
    <property type="molecule type" value="Genomic_DNA"/>
</dbReference>